<evidence type="ECO:0000313" key="2">
    <source>
        <dbReference type="EnsemblPlants" id="EMT07101"/>
    </source>
</evidence>
<accession>M8AZD5</accession>
<feature type="region of interest" description="Disordered" evidence="1">
    <location>
        <begin position="178"/>
        <end position="202"/>
    </location>
</feature>
<protein>
    <submittedName>
        <fullName evidence="2">Uncharacterized protein</fullName>
    </submittedName>
</protein>
<name>M8AZD5_AEGTA</name>
<organism evidence="2">
    <name type="scientific">Aegilops tauschii</name>
    <name type="common">Tausch's goatgrass</name>
    <name type="synonym">Aegilops squarrosa</name>
    <dbReference type="NCBI Taxonomy" id="37682"/>
    <lineage>
        <taxon>Eukaryota</taxon>
        <taxon>Viridiplantae</taxon>
        <taxon>Streptophyta</taxon>
        <taxon>Embryophyta</taxon>
        <taxon>Tracheophyta</taxon>
        <taxon>Spermatophyta</taxon>
        <taxon>Magnoliopsida</taxon>
        <taxon>Liliopsida</taxon>
        <taxon>Poales</taxon>
        <taxon>Poaceae</taxon>
        <taxon>BOP clade</taxon>
        <taxon>Pooideae</taxon>
        <taxon>Triticodae</taxon>
        <taxon>Triticeae</taxon>
        <taxon>Triticinae</taxon>
        <taxon>Aegilops</taxon>
    </lineage>
</organism>
<evidence type="ECO:0000256" key="1">
    <source>
        <dbReference type="SAM" id="MobiDB-lite"/>
    </source>
</evidence>
<proteinExistence type="predicted"/>
<reference evidence="2" key="1">
    <citation type="submission" date="2015-06" db="UniProtKB">
        <authorList>
            <consortium name="EnsemblPlants"/>
        </authorList>
    </citation>
    <scope>IDENTIFICATION</scope>
</reference>
<dbReference type="EnsemblPlants" id="EMT07101">
    <property type="protein sequence ID" value="EMT07101"/>
    <property type="gene ID" value="F775_24734"/>
</dbReference>
<dbReference type="AlphaFoldDB" id="M8AZD5"/>
<feature type="compositionally biased region" description="Low complexity" evidence="1">
    <location>
        <begin position="178"/>
        <end position="199"/>
    </location>
</feature>
<sequence length="292" mass="31984">MGDEVEEDKRGQLPQDLEMCEDYCRQRISLLALPQPAAPPPSSSSFLFPDLLQFFDLSRVYHLKMRATVHAITLNMHSRYCTDWYPKAEAYGTCNWCLRAGQGSGDGGGAVPSPVISTFKVPGRPVPAADRMDVPVCSGGSRSMPGKVAARGDFTAELNKPIKKQQQRRRLLLQRSASDLSSGVRANRGAGPPSPGVARGRPRVRRDHLSLIAITLIVSEYKVYRFLCKSDLFDGNVSSTEWKPEINTGIMQAPMPSLGLEPCWTGDTTVLVTIQPHVGSQSTDHILGSVDF</sequence>